<dbReference type="GO" id="GO:0005829">
    <property type="term" value="C:cytosol"/>
    <property type="evidence" value="ECO:0007669"/>
    <property type="project" value="TreeGrafter"/>
</dbReference>
<name>A0A443QRH6_9ACAR</name>
<evidence type="ECO:0000259" key="6">
    <source>
        <dbReference type="PROSITE" id="PS50951"/>
    </source>
</evidence>
<dbReference type="GO" id="GO:0008285">
    <property type="term" value="P:negative regulation of cell population proliferation"/>
    <property type="evidence" value="ECO:0007669"/>
    <property type="project" value="TreeGrafter"/>
</dbReference>
<accession>A0A443QRH6</accession>
<dbReference type="SUPFAM" id="SSF51045">
    <property type="entry name" value="WW domain"/>
    <property type="match status" value="2"/>
</dbReference>
<evidence type="ECO:0000259" key="5">
    <source>
        <dbReference type="PROSITE" id="PS50020"/>
    </source>
</evidence>
<proteinExistence type="predicted"/>
<dbReference type="OrthoDB" id="5339429at2759"/>
<evidence type="ECO:0000256" key="4">
    <source>
        <dbReference type="SAM" id="MobiDB-lite"/>
    </source>
</evidence>
<evidence type="ECO:0000256" key="2">
    <source>
        <dbReference type="ARBA" id="ARBA00022737"/>
    </source>
</evidence>
<dbReference type="Pfam" id="PF00397">
    <property type="entry name" value="WW"/>
    <property type="match status" value="2"/>
</dbReference>
<dbReference type="GO" id="GO:0035329">
    <property type="term" value="P:hippo signaling"/>
    <property type="evidence" value="ECO:0007669"/>
    <property type="project" value="InterPro"/>
</dbReference>
<dbReference type="PANTHER" id="PTHR47522:SF2">
    <property type="entry name" value="PROTEIN SALVADOR HOMOLOG 1"/>
    <property type="match status" value="1"/>
</dbReference>
<evidence type="ECO:0000313" key="8">
    <source>
        <dbReference type="Proteomes" id="UP000285301"/>
    </source>
</evidence>
<protein>
    <submittedName>
        <fullName evidence="7">Protein salvador 1-like isoform X3</fullName>
    </submittedName>
</protein>
<feature type="region of interest" description="Disordered" evidence="4">
    <location>
        <begin position="202"/>
        <end position="223"/>
    </location>
</feature>
<dbReference type="AlphaFoldDB" id="A0A443QRH6"/>
<dbReference type="InterPro" id="IPR030030">
    <property type="entry name" value="Sav"/>
</dbReference>
<dbReference type="CDD" id="cd00201">
    <property type="entry name" value="WW"/>
    <property type="match status" value="2"/>
</dbReference>
<keyword evidence="2" id="KW-0677">Repeat</keyword>
<feature type="domain" description="WW" evidence="5">
    <location>
        <begin position="431"/>
        <end position="464"/>
    </location>
</feature>
<dbReference type="GO" id="GO:0006915">
    <property type="term" value="P:apoptotic process"/>
    <property type="evidence" value="ECO:0007669"/>
    <property type="project" value="InterPro"/>
</dbReference>
<organism evidence="7 8">
    <name type="scientific">Dinothrombium tinctorium</name>
    <dbReference type="NCBI Taxonomy" id="1965070"/>
    <lineage>
        <taxon>Eukaryota</taxon>
        <taxon>Metazoa</taxon>
        <taxon>Ecdysozoa</taxon>
        <taxon>Arthropoda</taxon>
        <taxon>Chelicerata</taxon>
        <taxon>Arachnida</taxon>
        <taxon>Acari</taxon>
        <taxon>Acariformes</taxon>
        <taxon>Trombidiformes</taxon>
        <taxon>Prostigmata</taxon>
        <taxon>Anystina</taxon>
        <taxon>Parasitengona</taxon>
        <taxon>Trombidioidea</taxon>
        <taxon>Trombidiidae</taxon>
        <taxon>Dinothrombium</taxon>
    </lineage>
</organism>
<feature type="compositionally biased region" description="Polar residues" evidence="4">
    <location>
        <begin position="202"/>
        <end position="213"/>
    </location>
</feature>
<evidence type="ECO:0000256" key="1">
    <source>
        <dbReference type="ARBA" id="ARBA00022553"/>
    </source>
</evidence>
<reference evidence="7 8" key="1">
    <citation type="journal article" date="2018" name="Gigascience">
        <title>Genomes of trombidid mites reveal novel predicted allergens and laterally-transferred genes associated with secondary metabolism.</title>
        <authorList>
            <person name="Dong X."/>
            <person name="Chaisiri K."/>
            <person name="Xia D."/>
            <person name="Armstrong S.D."/>
            <person name="Fang Y."/>
            <person name="Donnelly M.J."/>
            <person name="Kadowaki T."/>
            <person name="McGarry J.W."/>
            <person name="Darby A.C."/>
            <person name="Makepeace B.L."/>
        </authorList>
    </citation>
    <scope>NUCLEOTIDE SEQUENCE [LARGE SCALE GENOMIC DNA]</scope>
    <source>
        <strain evidence="7">UoL-WK</strain>
    </source>
</reference>
<dbReference type="GO" id="GO:0060090">
    <property type="term" value="F:molecular adaptor activity"/>
    <property type="evidence" value="ECO:0007669"/>
    <property type="project" value="InterPro"/>
</dbReference>
<keyword evidence="1" id="KW-0597">Phosphoprotein</keyword>
<gene>
    <name evidence="7" type="ORF">B4U79_09080</name>
</gene>
<feature type="coiled-coil region" evidence="3">
    <location>
        <begin position="587"/>
        <end position="621"/>
    </location>
</feature>
<dbReference type="STRING" id="1965070.A0A443QRH6"/>
<keyword evidence="8" id="KW-1185">Reference proteome</keyword>
<feature type="domain" description="WW" evidence="5">
    <location>
        <begin position="466"/>
        <end position="499"/>
    </location>
</feature>
<evidence type="ECO:0000256" key="3">
    <source>
        <dbReference type="SAM" id="Coils"/>
    </source>
</evidence>
<evidence type="ECO:0000313" key="7">
    <source>
        <dbReference type="EMBL" id="RWS05611.1"/>
    </source>
</evidence>
<dbReference type="GO" id="GO:0043065">
    <property type="term" value="P:positive regulation of apoptotic process"/>
    <property type="evidence" value="ECO:0007669"/>
    <property type="project" value="TreeGrafter"/>
</dbReference>
<sequence length="626" mass="70132">MLSRKKELKDGVEGKYVKKDTPPQIPIINVWTATRSDAKRKGFTAAEEADPFAMASVQPKTLAENHVFIDDPVSSAVHMSPKLPTVTKTFISNCSSPSSSSSSLSTLQTPNWMSNLVVTSESNSPLTSNNASNSHLNVESISTNAAVNFNLQLQHQKNKIWISQPTLRQIHVSNPGTSQIRSLQNLTTFPITMGALSIPLSPSQRLTSPSLSETDGDGGNVQREWSPTTVYVNQDTINRINTSLPLDAASNPHQITLHTIPQSLQTQVHCTPSIPSTNVGSIEIDMINQERKRIGEQYYDENHQIQLYHQQIRQQYAQQEKANIAYSESDQAAALIPRITHSNSLSTPNYGNNTHYRRVTVHSNQSNSASPIQVTTSVGGSTGSQFHVSSTFVTKTPSGQFCTDLENEFNSNVGSSVQSANGTFQQSTEELPLPPGWSVDYTMRGKKYFIDHNTKTTHWSHPLEKEGLPTGWEKVESPLHGIYYVNHITRQAQYDHPCATQYGQVAIINSAGAAVTSQQKQILPLPQPSFHQHNVWVPPNPYLTEEIPHWLSVYSRAPVELDHKLKWELFRLAELECFQAMLNRLHRQQLEEIVMSFEAYRNALQREMEQRERKQHALNENIETKV</sequence>
<dbReference type="PROSITE" id="PS50951">
    <property type="entry name" value="SARAH"/>
    <property type="match status" value="1"/>
</dbReference>
<dbReference type="InterPro" id="IPR001202">
    <property type="entry name" value="WW_dom"/>
</dbReference>
<dbReference type="CDD" id="cd21433">
    <property type="entry name" value="SARAH_Sav"/>
    <property type="match status" value="1"/>
</dbReference>
<dbReference type="Proteomes" id="UP000285301">
    <property type="component" value="Unassembled WGS sequence"/>
</dbReference>
<dbReference type="InterPro" id="IPR011524">
    <property type="entry name" value="SARAH_dom"/>
</dbReference>
<dbReference type="Gene3D" id="2.20.70.10">
    <property type="match status" value="2"/>
</dbReference>
<keyword evidence="3" id="KW-0175">Coiled coil</keyword>
<feature type="domain" description="SARAH" evidence="6">
    <location>
        <begin position="564"/>
        <end position="611"/>
    </location>
</feature>
<dbReference type="EMBL" id="NCKU01004671">
    <property type="protein sequence ID" value="RWS05611.1"/>
    <property type="molecule type" value="Genomic_DNA"/>
</dbReference>
<comment type="caution">
    <text evidence="7">The sequence shown here is derived from an EMBL/GenBank/DDBJ whole genome shotgun (WGS) entry which is preliminary data.</text>
</comment>
<dbReference type="SMART" id="SM00456">
    <property type="entry name" value="WW"/>
    <property type="match status" value="2"/>
</dbReference>
<dbReference type="InterPro" id="IPR036020">
    <property type="entry name" value="WW_dom_sf"/>
</dbReference>
<dbReference type="PROSITE" id="PS50020">
    <property type="entry name" value="WW_DOMAIN_2"/>
    <property type="match status" value="2"/>
</dbReference>
<dbReference type="PANTHER" id="PTHR47522">
    <property type="entry name" value="SALVADOR FAMILY WW DOMAIN-CONTAINING PROTEIN 1"/>
    <property type="match status" value="1"/>
</dbReference>
<dbReference type="FunFam" id="2.20.70.10:FF:000035">
    <property type="entry name" value="Salvador homolog 1 (Drosophila)"/>
    <property type="match status" value="1"/>
</dbReference>